<dbReference type="EMBL" id="BGPR01000976">
    <property type="protein sequence ID" value="GBM41853.1"/>
    <property type="molecule type" value="Genomic_DNA"/>
</dbReference>
<dbReference type="Proteomes" id="UP000499080">
    <property type="component" value="Unassembled WGS sequence"/>
</dbReference>
<comment type="caution">
    <text evidence="2">The sequence shown here is derived from an EMBL/GenBank/DDBJ whole genome shotgun (WGS) entry which is preliminary data.</text>
</comment>
<proteinExistence type="predicted"/>
<evidence type="ECO:0000313" key="3">
    <source>
        <dbReference type="Proteomes" id="UP000499080"/>
    </source>
</evidence>
<name>A0A4Y2FL27_ARAVE</name>
<evidence type="ECO:0000256" key="1">
    <source>
        <dbReference type="SAM" id="MobiDB-lite"/>
    </source>
</evidence>
<feature type="region of interest" description="Disordered" evidence="1">
    <location>
        <begin position="26"/>
        <end position="46"/>
    </location>
</feature>
<keyword evidence="3" id="KW-1185">Reference proteome</keyword>
<organism evidence="2 3">
    <name type="scientific">Araneus ventricosus</name>
    <name type="common">Orbweaver spider</name>
    <name type="synonym">Epeira ventricosa</name>
    <dbReference type="NCBI Taxonomy" id="182803"/>
    <lineage>
        <taxon>Eukaryota</taxon>
        <taxon>Metazoa</taxon>
        <taxon>Ecdysozoa</taxon>
        <taxon>Arthropoda</taxon>
        <taxon>Chelicerata</taxon>
        <taxon>Arachnida</taxon>
        <taxon>Araneae</taxon>
        <taxon>Araneomorphae</taxon>
        <taxon>Entelegynae</taxon>
        <taxon>Araneoidea</taxon>
        <taxon>Araneidae</taxon>
        <taxon>Araneus</taxon>
    </lineage>
</organism>
<reference evidence="2 3" key="1">
    <citation type="journal article" date="2019" name="Sci. Rep.">
        <title>Orb-weaving spider Araneus ventricosus genome elucidates the spidroin gene catalogue.</title>
        <authorList>
            <person name="Kono N."/>
            <person name="Nakamura H."/>
            <person name="Ohtoshi R."/>
            <person name="Moran D.A.P."/>
            <person name="Shinohara A."/>
            <person name="Yoshida Y."/>
            <person name="Fujiwara M."/>
            <person name="Mori M."/>
            <person name="Tomita M."/>
            <person name="Arakawa K."/>
        </authorList>
    </citation>
    <scope>NUCLEOTIDE SEQUENCE [LARGE SCALE GENOMIC DNA]</scope>
</reference>
<gene>
    <name evidence="2" type="ORF">AVEN_8525_1</name>
</gene>
<evidence type="ECO:0000313" key="2">
    <source>
        <dbReference type="EMBL" id="GBM41853.1"/>
    </source>
</evidence>
<dbReference type="AlphaFoldDB" id="A0A4Y2FL27"/>
<accession>A0A4Y2FL27</accession>
<protein>
    <submittedName>
        <fullName evidence="2">Uncharacterized protein</fullName>
    </submittedName>
</protein>
<sequence>MESDALFQKSSRKHETQIIRETALVQSSISRQKVTNNNKSSTNDSIQRLTADQFTQRAGSKEISIPGFSSSLTYGGTKTEHSNNHNIVTVDHVTGDKEIKRNKSSHISDRFAGTTLCNMVVGGVAT</sequence>